<dbReference type="GO" id="GO:0006406">
    <property type="term" value="P:mRNA export from nucleus"/>
    <property type="evidence" value="ECO:0007669"/>
    <property type="project" value="TreeGrafter"/>
</dbReference>
<keyword evidence="8" id="KW-0175">Coiled coil</keyword>
<evidence type="ECO:0000256" key="7">
    <source>
        <dbReference type="ARBA" id="ARBA00023242"/>
    </source>
</evidence>
<dbReference type="InterPro" id="IPR037700">
    <property type="entry name" value="NUP88/NUP82"/>
</dbReference>
<dbReference type="PANTHER" id="PTHR13257">
    <property type="entry name" value="NUCLEOPORIN NUP84-RELATED"/>
    <property type="match status" value="1"/>
</dbReference>
<evidence type="ECO:0000313" key="10">
    <source>
        <dbReference type="RefSeq" id="XP_025831243.1"/>
    </source>
</evidence>
<dbReference type="OrthoDB" id="341482at2759"/>
<dbReference type="Proteomes" id="UP000192223">
    <property type="component" value="Unplaced"/>
</dbReference>
<evidence type="ECO:0000256" key="5">
    <source>
        <dbReference type="ARBA" id="ARBA00023010"/>
    </source>
</evidence>
<dbReference type="RefSeq" id="XP_025831243.1">
    <property type="nucleotide sequence ID" value="XM_025975458.1"/>
</dbReference>
<keyword evidence="5" id="KW-0811">Translocation</keyword>
<evidence type="ECO:0000256" key="3">
    <source>
        <dbReference type="ARBA" id="ARBA00022816"/>
    </source>
</evidence>
<dbReference type="CTD" id="41562"/>
<comment type="subcellular location">
    <subcellularLocation>
        <location evidence="1">Nucleus</location>
        <location evidence="1">Nuclear pore complex</location>
    </subcellularLocation>
</comment>
<keyword evidence="2" id="KW-0813">Transport</keyword>
<keyword evidence="9" id="KW-1185">Reference proteome</keyword>
<keyword evidence="4" id="KW-0653">Protein transport</keyword>
<evidence type="ECO:0000256" key="2">
    <source>
        <dbReference type="ARBA" id="ARBA00022448"/>
    </source>
</evidence>
<evidence type="ECO:0000256" key="6">
    <source>
        <dbReference type="ARBA" id="ARBA00023132"/>
    </source>
</evidence>
<sequence>MSSTDYLNINDHKIFKNLRKTLPKSIDKVERLLTVNDDILYTWDFQDNCVLTLNIKAARSKEKDNVSHQTLLPNYPLLFTPEFLTTNSSNTLLAVAGPAGVLIMEIPARCPPYGAFAGNKEVVYCRSHSLEERLLCCGNNVEVHQVRFHPGSPGDNHVVVLTSDNFLRFYQIINATALILDKYQLGRSPTSVMPCSKVYMLTDLGETAIDFDFGPPELEKQNAIKFREVADKETQSFVSYKGWSRHSHKFKEEKKIFSTANDSVQEKNLKNVANKWGKLQWPIYLLYGNATVCTITIPLNEKSKPKVRGPLPIIPDGEITYKDDACALLCLKTTPSILCLATSNGNVYHLVVLPETQQPQCKSMDEYLHRHDRSLYVYEKIELELGLATCQPSSVYICPIFLYPDDSRSDRYFAIHETGIHSVTVPSANKLQKFFSGPEDDLENVVNERSSADYLLCTKIANSDNKNPVIGFALYYNPPSVLVLLSNGQLVVLSLAPSLIHNYGDIDYDNIDNLDSPLKKMLREPFDVYVQRILKQAKNQPILKLSGGNHTQQECYELLQRASQSFRENHFKHHQKAIEEIEKRVKTLNLLKNYQLKEVDRMQRERLMLQEKAGYLAEKYEDIKDKQEELTKRCHQLLLMVAEKKTELSEAEKKFLEELKQASKKTELYLSTIDRLKKQQKYQDVQMENWKNQNTHKETGLGSVQSSTIRSNLQDMSNQITNIIKEINEYKTVLGIK</sequence>
<proteinExistence type="predicted"/>
<dbReference type="KEGG" id="apln:108734822"/>
<dbReference type="Pfam" id="PF10168">
    <property type="entry name" value="Nup88"/>
    <property type="match status" value="1"/>
</dbReference>
<keyword evidence="6" id="KW-0906">Nuclear pore complex</keyword>
<dbReference type="InParanoid" id="A0A7F5R5U2"/>
<protein>
    <submittedName>
        <fullName evidence="10">Nuclear pore complex protein Nup88</fullName>
    </submittedName>
</protein>
<name>A0A7F5R5U2_AGRPL</name>
<accession>A0A7F5R5U2</accession>
<evidence type="ECO:0000256" key="4">
    <source>
        <dbReference type="ARBA" id="ARBA00022927"/>
    </source>
</evidence>
<organism evidence="9 10">
    <name type="scientific">Agrilus planipennis</name>
    <name type="common">Emerald ash borer</name>
    <name type="synonym">Agrilus marcopoli</name>
    <dbReference type="NCBI Taxonomy" id="224129"/>
    <lineage>
        <taxon>Eukaryota</taxon>
        <taxon>Metazoa</taxon>
        <taxon>Ecdysozoa</taxon>
        <taxon>Arthropoda</taxon>
        <taxon>Hexapoda</taxon>
        <taxon>Insecta</taxon>
        <taxon>Pterygota</taxon>
        <taxon>Neoptera</taxon>
        <taxon>Endopterygota</taxon>
        <taxon>Coleoptera</taxon>
        <taxon>Polyphaga</taxon>
        <taxon>Elateriformia</taxon>
        <taxon>Buprestoidea</taxon>
        <taxon>Buprestidae</taxon>
        <taxon>Agrilinae</taxon>
        <taxon>Agrilus</taxon>
    </lineage>
</organism>
<dbReference type="GO" id="GO:0006606">
    <property type="term" value="P:protein import into nucleus"/>
    <property type="evidence" value="ECO:0007669"/>
    <property type="project" value="TreeGrafter"/>
</dbReference>
<dbReference type="GO" id="GO:0000056">
    <property type="term" value="P:ribosomal small subunit export from nucleus"/>
    <property type="evidence" value="ECO:0007669"/>
    <property type="project" value="InterPro"/>
</dbReference>
<dbReference type="AlphaFoldDB" id="A0A7F5R5U2"/>
<dbReference type="FunCoup" id="A0A7F5R5U2">
    <property type="interactions" value="1804"/>
</dbReference>
<dbReference type="GeneID" id="108734822"/>
<evidence type="ECO:0000256" key="1">
    <source>
        <dbReference type="ARBA" id="ARBA00004567"/>
    </source>
</evidence>
<dbReference type="GO" id="GO:0005643">
    <property type="term" value="C:nuclear pore"/>
    <property type="evidence" value="ECO:0007669"/>
    <property type="project" value="UniProtKB-SubCell"/>
</dbReference>
<dbReference type="GO" id="GO:0017056">
    <property type="term" value="F:structural constituent of nuclear pore"/>
    <property type="evidence" value="ECO:0007669"/>
    <property type="project" value="InterPro"/>
</dbReference>
<reference evidence="10" key="1">
    <citation type="submission" date="2025-08" db="UniProtKB">
        <authorList>
            <consortium name="RefSeq"/>
        </authorList>
    </citation>
    <scope>IDENTIFICATION</scope>
    <source>
        <tissue evidence="10">Entire body</tissue>
    </source>
</reference>
<dbReference type="GO" id="GO:0000055">
    <property type="term" value="P:ribosomal large subunit export from nucleus"/>
    <property type="evidence" value="ECO:0007669"/>
    <property type="project" value="InterPro"/>
</dbReference>
<keyword evidence="3" id="KW-0509">mRNA transport</keyword>
<evidence type="ECO:0000256" key="8">
    <source>
        <dbReference type="SAM" id="Coils"/>
    </source>
</evidence>
<keyword evidence="7" id="KW-0539">Nucleus</keyword>
<feature type="coiled-coil region" evidence="8">
    <location>
        <begin position="634"/>
        <end position="679"/>
    </location>
</feature>
<dbReference type="InterPro" id="IPR019321">
    <property type="entry name" value="Nucleoporin_Nup88"/>
</dbReference>
<gene>
    <name evidence="10" type="primary">LOC108734822</name>
</gene>
<evidence type="ECO:0000313" key="9">
    <source>
        <dbReference type="Proteomes" id="UP000192223"/>
    </source>
</evidence>
<dbReference type="PANTHER" id="PTHR13257:SF0">
    <property type="entry name" value="NUCLEAR PORE COMPLEX PROTEIN NUP88"/>
    <property type="match status" value="1"/>
</dbReference>